<dbReference type="KEGG" id="barh:WN72_40585"/>
<dbReference type="RefSeq" id="WP_092217687.1">
    <property type="nucleotide sequence ID" value="NZ_CP030050.1"/>
</dbReference>
<evidence type="ECO:0000313" key="4">
    <source>
        <dbReference type="Proteomes" id="UP000594015"/>
    </source>
</evidence>
<protein>
    <recommendedName>
        <fullName evidence="5">Exonuclease SbcC</fullName>
    </recommendedName>
</protein>
<evidence type="ECO:0008006" key="5">
    <source>
        <dbReference type="Google" id="ProtNLM"/>
    </source>
</evidence>
<dbReference type="PANTHER" id="PTHR32114">
    <property type="entry name" value="ABC TRANSPORTER ABCH.3"/>
    <property type="match status" value="1"/>
</dbReference>
<dbReference type="AlphaFoldDB" id="A0AAE7TK98"/>
<proteinExistence type="predicted"/>
<dbReference type="Proteomes" id="UP000594015">
    <property type="component" value="Chromosome"/>
</dbReference>
<evidence type="ECO:0000313" key="3">
    <source>
        <dbReference type="EMBL" id="QOZ71888.1"/>
    </source>
</evidence>
<name>A0AAE7TK98_9BRAD</name>
<feature type="coiled-coil region" evidence="1">
    <location>
        <begin position="84"/>
        <end position="149"/>
    </location>
</feature>
<feature type="region of interest" description="Disordered" evidence="2">
    <location>
        <begin position="319"/>
        <end position="341"/>
    </location>
</feature>
<gene>
    <name evidence="3" type="ORF">WN72_40585</name>
</gene>
<organism evidence="3 4">
    <name type="scientific">Bradyrhizobium arachidis</name>
    <dbReference type="NCBI Taxonomy" id="858423"/>
    <lineage>
        <taxon>Bacteria</taxon>
        <taxon>Pseudomonadati</taxon>
        <taxon>Pseudomonadota</taxon>
        <taxon>Alphaproteobacteria</taxon>
        <taxon>Hyphomicrobiales</taxon>
        <taxon>Nitrobacteraceae</taxon>
        <taxon>Bradyrhizobium</taxon>
    </lineage>
</organism>
<accession>A0AAE7TK98</accession>
<dbReference type="SUPFAM" id="SSF52540">
    <property type="entry name" value="P-loop containing nucleoside triphosphate hydrolases"/>
    <property type="match status" value="1"/>
</dbReference>
<dbReference type="PANTHER" id="PTHR32114:SF2">
    <property type="entry name" value="ABC TRANSPORTER ABCH.3"/>
    <property type="match status" value="1"/>
</dbReference>
<reference evidence="3 4" key="1">
    <citation type="submission" date="2018-06" db="EMBL/GenBank/DDBJ databases">
        <title>Comparative genomics of Bradyrhizobium nodulating Arachidis hypogaea.</title>
        <authorList>
            <person name="Li Y."/>
        </authorList>
    </citation>
    <scope>NUCLEOTIDE SEQUENCE [LARGE SCALE GENOMIC DNA]</scope>
    <source>
        <strain evidence="3 4">CCBAU 051107</strain>
    </source>
</reference>
<dbReference type="InterPro" id="IPR027417">
    <property type="entry name" value="P-loop_NTPase"/>
</dbReference>
<feature type="coiled-coil region" evidence="1">
    <location>
        <begin position="178"/>
        <end position="205"/>
    </location>
</feature>
<dbReference type="EMBL" id="CP030050">
    <property type="protein sequence ID" value="QOZ71888.1"/>
    <property type="molecule type" value="Genomic_DNA"/>
</dbReference>
<evidence type="ECO:0000256" key="1">
    <source>
        <dbReference type="SAM" id="Coils"/>
    </source>
</evidence>
<sequence>MRDQRPGYASALNSLNAQTGRLNQATIAIAADRNRSATASTELQQKSNQLATSVEWQAAARKRFVDLEALRAALGPWKASTDRLAEIRRQEATLNETLRGLRAAEPALQAQLDSNAPQQAALERVIADADRSQSELRQLLSQLQKHIADGNCPLCGFDHGSQDELVRHIQDQMTLDSAGTARTELAELRQRIREITRKLAGNREAQKSAQAQLTQLANDRITRDREINAWTNTADGLGLNASAGLTELTRQIAANSTEARKDIEDSNAAVKAAADAADAAKAALDALTKSVAQQESARTTVNTELERIRRGLTTLRSDPRLSGVTLDSSDDELNEAEQDRSGLLDELRQSHDTATKEQTRLQGLLDAEARIIAELTGQLPILRTRANENEQARKAIVARLADADLPEDSDEQELMGKLGEETQALARLRALHQRVASAEIGLDAATTAAALARLEATIAAKEKLVAEKKASRDTRKPWREYFAAIEKILSEEQAAAIANFTRQYGPRTSVIQRRLRSVYGFDDVEIIHRKSEISVTVKRHGVELRPVDYFSESQKQTLQLGLFLTACSGQNWSALAPVFLDDPVTHFDDLNIYALLDLIMGLLKSDFGTRQFIVSTCDEKFFQLARQKFNYLQDGVRFYRFRAIGEDGPLIERIGP</sequence>
<evidence type="ECO:0000256" key="2">
    <source>
        <dbReference type="SAM" id="MobiDB-lite"/>
    </source>
</evidence>
<dbReference type="Gene3D" id="3.40.50.300">
    <property type="entry name" value="P-loop containing nucleotide triphosphate hydrolases"/>
    <property type="match status" value="1"/>
</dbReference>
<keyword evidence="1" id="KW-0175">Coiled coil</keyword>